<dbReference type="PANTHER" id="PTHR18964">
    <property type="entry name" value="ROK (REPRESSOR, ORF, KINASE) FAMILY"/>
    <property type="match status" value="1"/>
</dbReference>
<dbReference type="InterPro" id="IPR036388">
    <property type="entry name" value="WH-like_DNA-bd_sf"/>
</dbReference>
<dbReference type="PANTHER" id="PTHR18964:SF149">
    <property type="entry name" value="BIFUNCTIONAL UDP-N-ACETYLGLUCOSAMINE 2-EPIMERASE_N-ACETYLMANNOSAMINE KINASE"/>
    <property type="match status" value="1"/>
</dbReference>
<reference evidence="2 3" key="1">
    <citation type="submission" date="2022-06" db="EMBL/GenBank/DDBJ databases">
        <title>Sequencing the genomes of 1000 actinobacteria strains.</title>
        <authorList>
            <person name="Klenk H.-P."/>
        </authorList>
    </citation>
    <scope>NUCLEOTIDE SEQUENCE [LARGE SCALE GENOMIC DNA]</scope>
    <source>
        <strain evidence="2 3">DSM 44170</strain>
    </source>
</reference>
<dbReference type="SUPFAM" id="SSF46785">
    <property type="entry name" value="Winged helix' DNA-binding domain"/>
    <property type="match status" value="1"/>
</dbReference>
<dbReference type="GO" id="GO:0016301">
    <property type="term" value="F:kinase activity"/>
    <property type="evidence" value="ECO:0007669"/>
    <property type="project" value="UniProtKB-KW"/>
</dbReference>
<dbReference type="SUPFAM" id="SSF53067">
    <property type="entry name" value="Actin-like ATPase domain"/>
    <property type="match status" value="1"/>
</dbReference>
<dbReference type="Proteomes" id="UP001320766">
    <property type="component" value="Unassembled WGS sequence"/>
</dbReference>
<dbReference type="EMBL" id="JAMZEC010000001">
    <property type="protein sequence ID" value="MCP2352413.1"/>
    <property type="molecule type" value="Genomic_DNA"/>
</dbReference>
<dbReference type="Gene3D" id="1.10.10.10">
    <property type="entry name" value="Winged helix-like DNA-binding domain superfamily/Winged helix DNA-binding domain"/>
    <property type="match status" value="1"/>
</dbReference>
<dbReference type="InterPro" id="IPR043129">
    <property type="entry name" value="ATPase_NBD"/>
</dbReference>
<comment type="caution">
    <text evidence="2">The sequence shown here is derived from an EMBL/GenBank/DDBJ whole genome shotgun (WGS) entry which is preliminary data.</text>
</comment>
<sequence length="396" mass="40766">MMSRTERRTVRDLRRGHRAMLLRALYFGGPASRHDLCAATGLSAGTVSTLTADLLDEDVVIEAGQVDSDGGRPRVLLRVNPDHGYAIGVDVGETQVRVELFDLGMTERSGASYALHSARHDPELVVRHLLEGIDTVLADSGVPAERVLGVGVGVPGVVEAGPDALVHATTFGWHAVPFGALVRAGTSLPLFVDNGAKTMGQAELWFGSCRGVSDAVIVFIGSGVGCTIVADGAIYRGSARAAGELGHLKIAAGGRPCRCGGRGCFEAYVGAEGILDRAGITADSADQRPALARLLETGSPVLADTASLIGLGLSNLVHLFDPERIVIGGWAGLMLGESLLEPIRAATAANTMATSFPPVPIVLGALGADAVAMGAATLVVEEFLRGAQPAGAQATA</sequence>
<proteinExistence type="inferred from homology"/>
<evidence type="ECO:0000313" key="3">
    <source>
        <dbReference type="Proteomes" id="UP001320766"/>
    </source>
</evidence>
<evidence type="ECO:0000256" key="1">
    <source>
        <dbReference type="ARBA" id="ARBA00006479"/>
    </source>
</evidence>
<keyword evidence="2" id="KW-0418">Kinase</keyword>
<organism evidence="2 3">
    <name type="scientific">Nonomuraea roseoviolacea subsp. carminata</name>
    <dbReference type="NCBI Taxonomy" id="160689"/>
    <lineage>
        <taxon>Bacteria</taxon>
        <taxon>Bacillati</taxon>
        <taxon>Actinomycetota</taxon>
        <taxon>Actinomycetes</taxon>
        <taxon>Streptosporangiales</taxon>
        <taxon>Streptosporangiaceae</taxon>
        <taxon>Nonomuraea</taxon>
    </lineage>
</organism>
<dbReference type="InterPro" id="IPR036390">
    <property type="entry name" value="WH_DNA-bd_sf"/>
</dbReference>
<accession>A0ABT1KEG3</accession>
<gene>
    <name evidence="2" type="ORF">HD595_008535</name>
</gene>
<keyword evidence="2" id="KW-0808">Transferase</keyword>
<dbReference type="RefSeq" id="WP_253779773.1">
    <property type="nucleotide sequence ID" value="NZ_BAAAVE010000034.1"/>
</dbReference>
<protein>
    <submittedName>
        <fullName evidence="2">NBD/HSP70 family sugar kinase</fullName>
    </submittedName>
</protein>
<comment type="similarity">
    <text evidence="1">Belongs to the ROK (NagC/XylR) family.</text>
</comment>
<keyword evidence="3" id="KW-1185">Reference proteome</keyword>
<evidence type="ECO:0000313" key="2">
    <source>
        <dbReference type="EMBL" id="MCP2352413.1"/>
    </source>
</evidence>
<dbReference type="InterPro" id="IPR000600">
    <property type="entry name" value="ROK"/>
</dbReference>
<dbReference type="Gene3D" id="3.30.420.40">
    <property type="match status" value="2"/>
</dbReference>
<dbReference type="Pfam" id="PF00480">
    <property type="entry name" value="ROK"/>
    <property type="match status" value="1"/>
</dbReference>
<name>A0ABT1KEG3_9ACTN</name>